<name>A0ABR3VIJ5_9PEZI</name>
<dbReference type="EMBL" id="JAZHXJ010002037">
    <property type="protein sequence ID" value="KAL1841703.1"/>
    <property type="molecule type" value="Genomic_DNA"/>
</dbReference>
<comment type="caution">
    <text evidence="1">The sequence shown here is derived from an EMBL/GenBank/DDBJ whole genome shotgun (WGS) entry which is preliminary data.</text>
</comment>
<proteinExistence type="predicted"/>
<organism evidence="1 2">
    <name type="scientific">Phialemonium thermophilum</name>
    <dbReference type="NCBI Taxonomy" id="223376"/>
    <lineage>
        <taxon>Eukaryota</taxon>
        <taxon>Fungi</taxon>
        <taxon>Dikarya</taxon>
        <taxon>Ascomycota</taxon>
        <taxon>Pezizomycotina</taxon>
        <taxon>Sordariomycetes</taxon>
        <taxon>Sordariomycetidae</taxon>
        <taxon>Cephalothecales</taxon>
        <taxon>Cephalothecaceae</taxon>
        <taxon>Phialemonium</taxon>
    </lineage>
</organism>
<keyword evidence="2" id="KW-1185">Reference proteome</keyword>
<reference evidence="1 2" key="1">
    <citation type="journal article" date="2024" name="Commun. Biol.">
        <title>Comparative genomic analysis of thermophilic fungi reveals convergent evolutionary adaptations and gene losses.</title>
        <authorList>
            <person name="Steindorff A.S."/>
            <person name="Aguilar-Pontes M.V."/>
            <person name="Robinson A.J."/>
            <person name="Andreopoulos B."/>
            <person name="LaButti K."/>
            <person name="Kuo A."/>
            <person name="Mondo S."/>
            <person name="Riley R."/>
            <person name="Otillar R."/>
            <person name="Haridas S."/>
            <person name="Lipzen A."/>
            <person name="Grimwood J."/>
            <person name="Schmutz J."/>
            <person name="Clum A."/>
            <person name="Reid I.D."/>
            <person name="Moisan M.C."/>
            <person name="Butler G."/>
            <person name="Nguyen T.T.M."/>
            <person name="Dewar K."/>
            <person name="Conant G."/>
            <person name="Drula E."/>
            <person name="Henrissat B."/>
            <person name="Hansel C."/>
            <person name="Singer S."/>
            <person name="Hutchinson M.I."/>
            <person name="de Vries R.P."/>
            <person name="Natvig D.O."/>
            <person name="Powell A.J."/>
            <person name="Tsang A."/>
            <person name="Grigoriev I.V."/>
        </authorList>
    </citation>
    <scope>NUCLEOTIDE SEQUENCE [LARGE SCALE GENOMIC DNA]</scope>
    <source>
        <strain evidence="1 2">ATCC 24622</strain>
    </source>
</reference>
<sequence length="60" mass="6848">MQPALFVFHTYHELFKRLRLSSAPHALSLPVAVHGGACLSIYRRAEFDAEPMRLTIRILV</sequence>
<dbReference type="Proteomes" id="UP001586593">
    <property type="component" value="Unassembled WGS sequence"/>
</dbReference>
<protein>
    <submittedName>
        <fullName evidence="1">Uncharacterized protein</fullName>
    </submittedName>
</protein>
<evidence type="ECO:0000313" key="2">
    <source>
        <dbReference type="Proteomes" id="UP001586593"/>
    </source>
</evidence>
<gene>
    <name evidence="1" type="ORF">VTK73DRAFT_3399</name>
</gene>
<evidence type="ECO:0000313" key="1">
    <source>
        <dbReference type="EMBL" id="KAL1841703.1"/>
    </source>
</evidence>
<accession>A0ABR3VIJ5</accession>